<feature type="compositionally biased region" description="Low complexity" evidence="1">
    <location>
        <begin position="110"/>
        <end position="128"/>
    </location>
</feature>
<sequence>MTERDRERGEGREPIDEEAAWAAIVAGWDEEPAGRTGSTGGGEGRAADPPGPEGGTGDAAAGGGAVTGGPHAPREGTGDDTPADATGGDTPEPDADPGTPPAAAPVVNRAADWLAGAPGAGLPAGAPAEDGDKGPWNGPGPRDWAPSEEDEGHFVPPEPPPLPETDPTTRFAWLAVLGGPLLLILSAVLGFTMSWWVVTLGIGGFLGGFATLVMRMRDGRDDDDWIGPGNGAVV</sequence>
<keyword evidence="2" id="KW-0472">Membrane</keyword>
<keyword evidence="2" id="KW-1133">Transmembrane helix</keyword>
<evidence type="ECO:0000256" key="1">
    <source>
        <dbReference type="SAM" id="MobiDB-lite"/>
    </source>
</evidence>
<evidence type="ECO:0000256" key="2">
    <source>
        <dbReference type="SAM" id="Phobius"/>
    </source>
</evidence>
<feature type="transmembrane region" description="Helical" evidence="2">
    <location>
        <begin position="171"/>
        <end position="189"/>
    </location>
</feature>
<comment type="caution">
    <text evidence="3">The sequence shown here is derived from an EMBL/GenBank/DDBJ whole genome shotgun (WGS) entry which is preliminary data.</text>
</comment>
<evidence type="ECO:0000313" key="3">
    <source>
        <dbReference type="EMBL" id="MBB0230602.1"/>
    </source>
</evidence>
<gene>
    <name evidence="3" type="ORF">FOE67_14025</name>
</gene>
<organism evidence="3 4">
    <name type="scientific">Streptomyces calidiresistens</name>
    <dbReference type="NCBI Taxonomy" id="1485586"/>
    <lineage>
        <taxon>Bacteria</taxon>
        <taxon>Bacillati</taxon>
        <taxon>Actinomycetota</taxon>
        <taxon>Actinomycetes</taxon>
        <taxon>Kitasatosporales</taxon>
        <taxon>Streptomycetaceae</taxon>
        <taxon>Streptomyces</taxon>
    </lineage>
</organism>
<proteinExistence type="predicted"/>
<evidence type="ECO:0000313" key="4">
    <source>
        <dbReference type="Proteomes" id="UP000530234"/>
    </source>
</evidence>
<feature type="region of interest" description="Disordered" evidence="1">
    <location>
        <begin position="1"/>
        <end position="166"/>
    </location>
</feature>
<dbReference type="AlphaFoldDB" id="A0A7W3XXA9"/>
<dbReference type="Proteomes" id="UP000530234">
    <property type="component" value="Unassembled WGS sequence"/>
</dbReference>
<accession>A0A7W3XXA9</accession>
<keyword evidence="2" id="KW-0812">Transmembrane</keyword>
<dbReference type="EMBL" id="VKHS01000312">
    <property type="protein sequence ID" value="MBB0230602.1"/>
    <property type="molecule type" value="Genomic_DNA"/>
</dbReference>
<name>A0A7W3XXA9_9ACTN</name>
<reference evidence="4" key="1">
    <citation type="submission" date="2019-10" db="EMBL/GenBank/DDBJ databases">
        <title>Streptomyces sp. nov., a novel actinobacterium isolated from alkaline environment.</title>
        <authorList>
            <person name="Golinska P."/>
        </authorList>
    </citation>
    <scope>NUCLEOTIDE SEQUENCE [LARGE SCALE GENOMIC DNA]</scope>
    <source>
        <strain evidence="4">DSM 42108</strain>
    </source>
</reference>
<feature type="transmembrane region" description="Helical" evidence="2">
    <location>
        <begin position="195"/>
        <end position="214"/>
    </location>
</feature>
<protein>
    <submittedName>
        <fullName evidence="3">Uncharacterized protein</fullName>
    </submittedName>
</protein>
<feature type="compositionally biased region" description="Basic and acidic residues" evidence="1">
    <location>
        <begin position="1"/>
        <end position="14"/>
    </location>
</feature>
<dbReference type="RefSeq" id="WP_182664204.1">
    <property type="nucleotide sequence ID" value="NZ_VKHS01000312.1"/>
</dbReference>
<feature type="compositionally biased region" description="Gly residues" evidence="1">
    <location>
        <begin position="53"/>
        <end position="67"/>
    </location>
</feature>
<feature type="compositionally biased region" description="Low complexity" evidence="1">
    <location>
        <begin position="79"/>
        <end position="90"/>
    </location>
</feature>
<keyword evidence="4" id="KW-1185">Reference proteome</keyword>